<dbReference type="OrthoDB" id="1524821at2"/>
<dbReference type="AlphaFoldDB" id="I7A388"/>
<sequence length="170" mass="19765">MLFVKMIIKYTNFSDGIHQIKFDEPVKNIGLDESFYGNVVVNCRMDKSAHQIIIDFDVDASARLTCDRCNSEYETSLHNHFQLSYLFSKENSRLEEYNVFYLSPDEDKIDITKDVFDYVELAIPLKKLCKEECKGLCPHCGQNLNEGSCNCDIKVDNDIWEPLKKLKFNN</sequence>
<dbReference type="Pfam" id="PF02620">
    <property type="entry name" value="YceD"/>
    <property type="match status" value="1"/>
</dbReference>
<dbReference type="Proteomes" id="UP000009011">
    <property type="component" value="Chromosome"/>
</dbReference>
<keyword evidence="2" id="KW-1185">Reference proteome</keyword>
<dbReference type="PANTHER" id="PTHR34374">
    <property type="entry name" value="LARGE RIBOSOMAL RNA SUBUNIT ACCUMULATION PROTEIN YCED HOMOLOG 1, CHLOROPLASTIC"/>
    <property type="match status" value="1"/>
</dbReference>
<reference evidence="1 2" key="1">
    <citation type="journal article" date="2013" name="PLoS ONE">
        <title>Genomic analysis of Melioribacter roseus, facultatively anaerobic organotrophic bacterium representing a novel deep lineage within Bacteriodetes/Chlorobi group.</title>
        <authorList>
            <person name="Kadnikov V.V."/>
            <person name="Mardanov A.V."/>
            <person name="Podosokorskaya O.A."/>
            <person name="Gavrilov S.N."/>
            <person name="Kublanov I.V."/>
            <person name="Beletsky A.V."/>
            <person name="Bonch-Osmolovskaya E.A."/>
            <person name="Ravin N.V."/>
        </authorList>
    </citation>
    <scope>NUCLEOTIDE SEQUENCE [LARGE SCALE GENOMIC DNA]</scope>
    <source>
        <strain evidence="2">JCM 17771 / P3M-2</strain>
    </source>
</reference>
<dbReference type="PATRIC" id="fig|1191523.3.peg.2580"/>
<dbReference type="PANTHER" id="PTHR34374:SF1">
    <property type="entry name" value="LARGE RIBOSOMAL RNA SUBUNIT ACCUMULATION PROTEIN YCED HOMOLOG 1, CHLOROPLASTIC"/>
    <property type="match status" value="1"/>
</dbReference>
<name>I7A388_MELRP</name>
<dbReference type="InterPro" id="IPR003772">
    <property type="entry name" value="YceD"/>
</dbReference>
<organism evidence="1 2">
    <name type="scientific">Melioribacter roseus (strain DSM 23840 / JCM 17771 / VKM B-2668 / P3M-2)</name>
    <dbReference type="NCBI Taxonomy" id="1191523"/>
    <lineage>
        <taxon>Bacteria</taxon>
        <taxon>Pseudomonadati</taxon>
        <taxon>Ignavibacteriota</taxon>
        <taxon>Ignavibacteria</taxon>
        <taxon>Ignavibacteriales</taxon>
        <taxon>Melioribacteraceae</taxon>
        <taxon>Melioribacter</taxon>
    </lineage>
</organism>
<dbReference type="RefSeq" id="WP_014857108.1">
    <property type="nucleotide sequence ID" value="NC_018178.1"/>
</dbReference>
<dbReference type="eggNOG" id="COG1399">
    <property type="taxonomic scope" value="Bacteria"/>
</dbReference>
<evidence type="ECO:0000313" key="2">
    <source>
        <dbReference type="Proteomes" id="UP000009011"/>
    </source>
</evidence>
<evidence type="ECO:0008006" key="3">
    <source>
        <dbReference type="Google" id="ProtNLM"/>
    </source>
</evidence>
<gene>
    <name evidence="1" type="ordered locus">MROS_2448</name>
</gene>
<dbReference type="STRING" id="1191523.MROS_2448"/>
<accession>I7A388</accession>
<dbReference type="EMBL" id="CP003557">
    <property type="protein sequence ID" value="AFN75678.1"/>
    <property type="molecule type" value="Genomic_DNA"/>
</dbReference>
<proteinExistence type="predicted"/>
<protein>
    <recommendedName>
        <fullName evidence="3">DUF177 domain-containing protein</fullName>
    </recommendedName>
</protein>
<evidence type="ECO:0000313" key="1">
    <source>
        <dbReference type="EMBL" id="AFN75678.1"/>
    </source>
</evidence>
<dbReference type="HOGENOM" id="CLU_100236_1_1_10"/>
<dbReference type="KEGG" id="mro:MROS_2448"/>